<evidence type="ECO:0000313" key="1">
    <source>
        <dbReference type="EMBL" id="KIK50433.1"/>
    </source>
</evidence>
<evidence type="ECO:0000313" key="2">
    <source>
        <dbReference type="Proteomes" id="UP000053593"/>
    </source>
</evidence>
<accession>A0A0D0C6T8</accession>
<reference evidence="1 2" key="1">
    <citation type="submission" date="2014-04" db="EMBL/GenBank/DDBJ databases">
        <title>Evolutionary Origins and Diversification of the Mycorrhizal Mutualists.</title>
        <authorList>
            <consortium name="DOE Joint Genome Institute"/>
            <consortium name="Mycorrhizal Genomics Consortium"/>
            <person name="Kohler A."/>
            <person name="Kuo A."/>
            <person name="Nagy L.G."/>
            <person name="Floudas D."/>
            <person name="Copeland A."/>
            <person name="Barry K.W."/>
            <person name="Cichocki N."/>
            <person name="Veneault-Fourrey C."/>
            <person name="LaButti K."/>
            <person name="Lindquist E.A."/>
            <person name="Lipzen A."/>
            <person name="Lundell T."/>
            <person name="Morin E."/>
            <person name="Murat C."/>
            <person name="Riley R."/>
            <person name="Ohm R."/>
            <person name="Sun H."/>
            <person name="Tunlid A."/>
            <person name="Henrissat B."/>
            <person name="Grigoriev I.V."/>
            <person name="Hibbett D.S."/>
            <person name="Martin F."/>
        </authorList>
    </citation>
    <scope>NUCLEOTIDE SEQUENCE [LARGE SCALE GENOMIC DNA]</scope>
    <source>
        <strain evidence="1 2">FD-317 M1</strain>
    </source>
</reference>
<sequence length="174" mass="19229">MVFAGCARHNAFEAGVKMLHQMWSDLGKPGPCTLRNKAQDATIQLALENNDEEGLQHCVKSCDHGGTKLTALLGALYQHKNGETGYQDRYCIFMGKHKQIYGLDSKEAAKRFPDTLNTCYQSHTYTAAEVISFLSFHIQLIDKICDGKGKAGANHLEENILKGLNCIATIIELV</sequence>
<name>A0A0D0C6T8_9AGAR</name>
<proteinExistence type="predicted"/>
<gene>
    <name evidence="1" type="ORF">GYMLUDRAFT_65275</name>
</gene>
<keyword evidence="2" id="KW-1185">Reference proteome</keyword>
<dbReference type="AlphaFoldDB" id="A0A0D0C6T8"/>
<organism evidence="1 2">
    <name type="scientific">Collybiopsis luxurians FD-317 M1</name>
    <dbReference type="NCBI Taxonomy" id="944289"/>
    <lineage>
        <taxon>Eukaryota</taxon>
        <taxon>Fungi</taxon>
        <taxon>Dikarya</taxon>
        <taxon>Basidiomycota</taxon>
        <taxon>Agaricomycotina</taxon>
        <taxon>Agaricomycetes</taxon>
        <taxon>Agaricomycetidae</taxon>
        <taxon>Agaricales</taxon>
        <taxon>Marasmiineae</taxon>
        <taxon>Omphalotaceae</taxon>
        <taxon>Collybiopsis</taxon>
        <taxon>Collybiopsis luxurians</taxon>
    </lineage>
</organism>
<dbReference type="HOGENOM" id="CLU_1548602_0_0_1"/>
<dbReference type="EMBL" id="KN834903">
    <property type="protein sequence ID" value="KIK50433.1"/>
    <property type="molecule type" value="Genomic_DNA"/>
</dbReference>
<dbReference type="Proteomes" id="UP000053593">
    <property type="component" value="Unassembled WGS sequence"/>
</dbReference>
<dbReference type="OrthoDB" id="3043234at2759"/>
<protein>
    <submittedName>
        <fullName evidence="1">Unplaced genomic scaffold GYMLUscaffold_155, whole genome shotgun sequence</fullName>
    </submittedName>
</protein>